<protein>
    <submittedName>
        <fullName evidence="1">T-cell leukemia translocation altered protein</fullName>
    </submittedName>
</protein>
<dbReference type="EMBL" id="JP019368">
    <property type="protein sequence ID" value="AES07966.1"/>
    <property type="molecule type" value="mRNA"/>
</dbReference>
<dbReference type="AlphaFoldDB" id="G9KST7"/>
<proteinExistence type="evidence at transcript level"/>
<feature type="non-terminal residue" evidence="1">
    <location>
        <position position="94"/>
    </location>
</feature>
<evidence type="ECO:0000313" key="1">
    <source>
        <dbReference type="EMBL" id="AES07966.1"/>
    </source>
</evidence>
<accession>G9KST7</accession>
<sequence>LQGHHRVCWFPHWVLLLPRPKRQWQGDQAWGQGVPQCLQAWASTALGLASSRPRHWASQVCLYPDLGALRRRHAPPSSLRSQLRRSVWVGEASS</sequence>
<name>G9KST7_MUSPF</name>
<reference evidence="1" key="1">
    <citation type="journal article" date="2013" name="J. Virol.">
        <title>Sequencing, annotation, and characterization of the influenza ferret infectome.</title>
        <authorList>
            <person name="Leon A.J."/>
            <person name="Banner D."/>
            <person name="Xu L."/>
            <person name="Ran L."/>
            <person name="Peng Z."/>
            <person name="Yi K."/>
            <person name="Chen C."/>
            <person name="Xu F."/>
            <person name="Huang J."/>
            <person name="Zhao Z."/>
            <person name="Lin Z."/>
            <person name="Huang S.H."/>
            <person name="Fang Y."/>
            <person name="Kelvin A.A."/>
            <person name="Ross T.M."/>
            <person name="Farooqui A."/>
            <person name="Kelvin D.J."/>
        </authorList>
    </citation>
    <scope>NUCLEOTIDE SEQUENCE</scope>
    <source>
        <tissue evidence="1">Lungs</tissue>
    </source>
</reference>
<organism evidence="1">
    <name type="scientific">Mustela putorius furo</name>
    <name type="common">European domestic ferret</name>
    <name type="synonym">Mustela furo</name>
    <dbReference type="NCBI Taxonomy" id="9669"/>
    <lineage>
        <taxon>Eukaryota</taxon>
        <taxon>Metazoa</taxon>
        <taxon>Chordata</taxon>
        <taxon>Craniata</taxon>
        <taxon>Vertebrata</taxon>
        <taxon>Euteleostomi</taxon>
        <taxon>Mammalia</taxon>
        <taxon>Eutheria</taxon>
        <taxon>Laurasiatheria</taxon>
        <taxon>Carnivora</taxon>
        <taxon>Caniformia</taxon>
        <taxon>Musteloidea</taxon>
        <taxon>Mustelidae</taxon>
        <taxon>Mustelinae</taxon>
        <taxon>Mustela</taxon>
    </lineage>
</organism>
<feature type="non-terminal residue" evidence="1">
    <location>
        <position position="1"/>
    </location>
</feature>